<keyword evidence="2" id="KW-1185">Reference proteome</keyword>
<gene>
    <name evidence="1" type="ORF">WFZ85_07445</name>
</gene>
<dbReference type="RefSeq" id="WP_091467230.1">
    <property type="nucleotide sequence ID" value="NZ_JBCGDO010000007.1"/>
</dbReference>
<protein>
    <submittedName>
        <fullName evidence="1">Uncharacterized protein</fullName>
    </submittedName>
</protein>
<evidence type="ECO:0000313" key="2">
    <source>
        <dbReference type="Proteomes" id="UP001460072"/>
    </source>
</evidence>
<sequence length="76" mass="9167">MSKEQRFKERNNYVRRLFHETQNKYPKWRIECVIEEVAKKVFLAERTVEAIVSYEGIYSDKPILKNQSNPNQTSLF</sequence>
<name>A0ABU9N402_9FLAO</name>
<proteinExistence type="predicted"/>
<accession>A0ABU9N402</accession>
<comment type="caution">
    <text evidence="1">The sequence shown here is derived from an EMBL/GenBank/DDBJ whole genome shotgun (WGS) entry which is preliminary data.</text>
</comment>
<reference evidence="1 2" key="1">
    <citation type="submission" date="2024-03" db="EMBL/GenBank/DDBJ databases">
        <title>Two novel species of the genus Flavobacterium exhibiting potentially degradation of complex polysaccharides.</title>
        <authorList>
            <person name="Lian X."/>
        </authorList>
    </citation>
    <scope>NUCLEOTIDE SEQUENCE [LARGE SCALE GENOMIC DNA]</scope>
    <source>
        <strain evidence="2">j3</strain>
    </source>
</reference>
<dbReference type="Proteomes" id="UP001460072">
    <property type="component" value="Unassembled WGS sequence"/>
</dbReference>
<organism evidence="1 2">
    <name type="scientific">Flavobacterium aureirubrum</name>
    <dbReference type="NCBI Taxonomy" id="3133147"/>
    <lineage>
        <taxon>Bacteria</taxon>
        <taxon>Pseudomonadati</taxon>
        <taxon>Bacteroidota</taxon>
        <taxon>Flavobacteriia</taxon>
        <taxon>Flavobacteriales</taxon>
        <taxon>Flavobacteriaceae</taxon>
        <taxon>Flavobacterium</taxon>
    </lineage>
</organism>
<dbReference type="EMBL" id="JBCGDO010000007">
    <property type="protein sequence ID" value="MEM0542447.1"/>
    <property type="molecule type" value="Genomic_DNA"/>
</dbReference>
<evidence type="ECO:0000313" key="1">
    <source>
        <dbReference type="EMBL" id="MEM0542447.1"/>
    </source>
</evidence>